<evidence type="ECO:0000256" key="2">
    <source>
        <dbReference type="SAM" id="MobiDB-lite"/>
    </source>
</evidence>
<evidence type="ECO:0000259" key="3">
    <source>
        <dbReference type="PROSITE" id="PS50217"/>
    </source>
</evidence>
<organism evidence="5">
    <name type="scientific">Volvox carteri f. nagariensis</name>
    <dbReference type="NCBI Taxonomy" id="3068"/>
    <lineage>
        <taxon>Eukaryota</taxon>
        <taxon>Viridiplantae</taxon>
        <taxon>Chlorophyta</taxon>
        <taxon>core chlorophytes</taxon>
        <taxon>Chlorophyceae</taxon>
        <taxon>CS clade</taxon>
        <taxon>Chlamydomonadales</taxon>
        <taxon>Volvocaceae</taxon>
        <taxon>Volvox</taxon>
    </lineage>
</organism>
<dbReference type="GO" id="GO:0003700">
    <property type="term" value="F:DNA-binding transcription factor activity"/>
    <property type="evidence" value="ECO:0007669"/>
    <property type="project" value="InterPro"/>
</dbReference>
<protein>
    <recommendedName>
        <fullName evidence="3">BZIP domain-containing protein</fullName>
    </recommendedName>
</protein>
<dbReference type="CDD" id="cd14686">
    <property type="entry name" value="bZIP"/>
    <property type="match status" value="1"/>
</dbReference>
<dbReference type="EMBL" id="GL378339">
    <property type="protein sequence ID" value="EFJ48566.1"/>
    <property type="molecule type" value="Genomic_DNA"/>
</dbReference>
<dbReference type="PROSITE" id="PS50217">
    <property type="entry name" value="BZIP"/>
    <property type="match status" value="1"/>
</dbReference>
<feature type="compositionally biased region" description="Polar residues" evidence="2">
    <location>
        <begin position="1"/>
        <end position="17"/>
    </location>
</feature>
<dbReference type="Gene3D" id="1.20.5.170">
    <property type="match status" value="1"/>
</dbReference>
<reference evidence="4 5" key="1">
    <citation type="journal article" date="2010" name="Science">
        <title>Genomic analysis of organismal complexity in the multicellular green alga Volvox carteri.</title>
        <authorList>
            <person name="Prochnik S.E."/>
            <person name="Umen J."/>
            <person name="Nedelcu A.M."/>
            <person name="Hallmann A."/>
            <person name="Miller S.M."/>
            <person name="Nishii I."/>
            <person name="Ferris P."/>
            <person name="Kuo A."/>
            <person name="Mitros T."/>
            <person name="Fritz-Laylin L.K."/>
            <person name="Hellsten U."/>
            <person name="Chapman J."/>
            <person name="Simakov O."/>
            <person name="Rensing S.A."/>
            <person name="Terry A."/>
            <person name="Pangilinan J."/>
            <person name="Kapitonov V."/>
            <person name="Jurka J."/>
            <person name="Salamov A."/>
            <person name="Shapiro H."/>
            <person name="Schmutz J."/>
            <person name="Grimwood J."/>
            <person name="Lindquist E."/>
            <person name="Lucas S."/>
            <person name="Grigoriev I.V."/>
            <person name="Schmitt R."/>
            <person name="Kirk D."/>
            <person name="Rokhsar D.S."/>
        </authorList>
    </citation>
    <scope>NUCLEOTIDE SEQUENCE [LARGE SCALE GENOMIC DNA]</scope>
    <source>
        <strain evidence="5">f. Nagariensis / Eve</strain>
    </source>
</reference>
<dbReference type="RefSeq" id="XP_002950365.1">
    <property type="nucleotide sequence ID" value="XM_002950319.1"/>
</dbReference>
<dbReference type="GeneID" id="9619721"/>
<dbReference type="InterPro" id="IPR004827">
    <property type="entry name" value="bZIP"/>
</dbReference>
<sequence>MKLSRVTTSGPSLTDEGQPTAPRAGSATTTAAAEALAAAAAAAAAATTAAAEADYAPSSGGGGGAGSQSRFLDARREKNRLAAKRCRDRKQAHLVALEAELTKQQNANDALSRHVVTLVGIYQRERKHKRAATALLQALAGALLISDVASSLAVSGTANGSAARPPPPPHTPLSKIPLLCGGTKTLSEVLGELEAGLVRTEDVEGYVRDLRSLRLQVVVPAVVEPFRQDTDLC</sequence>
<evidence type="ECO:0000313" key="5">
    <source>
        <dbReference type="Proteomes" id="UP000001058"/>
    </source>
</evidence>
<dbReference type="AlphaFoldDB" id="D8TVF1"/>
<name>D8TVF1_VOLCA</name>
<keyword evidence="5" id="KW-1185">Reference proteome</keyword>
<feature type="domain" description="BZIP" evidence="3">
    <location>
        <begin position="75"/>
        <end position="118"/>
    </location>
</feature>
<dbReference type="KEGG" id="vcn:VOLCADRAFT_90675"/>
<dbReference type="InParanoid" id="D8TVF1"/>
<evidence type="ECO:0000313" key="4">
    <source>
        <dbReference type="EMBL" id="EFJ48566.1"/>
    </source>
</evidence>
<dbReference type="Proteomes" id="UP000001058">
    <property type="component" value="Unassembled WGS sequence"/>
</dbReference>
<dbReference type="Pfam" id="PF07716">
    <property type="entry name" value="bZIP_2"/>
    <property type="match status" value="1"/>
</dbReference>
<feature type="region of interest" description="Disordered" evidence="2">
    <location>
        <begin position="1"/>
        <end position="31"/>
    </location>
</feature>
<accession>D8TVF1</accession>
<gene>
    <name evidence="4" type="ORF">VOLCADRAFT_90675</name>
</gene>
<dbReference type="InterPro" id="IPR046347">
    <property type="entry name" value="bZIP_sf"/>
</dbReference>
<dbReference type="PROSITE" id="PS00036">
    <property type="entry name" value="BZIP_BASIC"/>
    <property type="match status" value="1"/>
</dbReference>
<evidence type="ECO:0000256" key="1">
    <source>
        <dbReference type="SAM" id="Coils"/>
    </source>
</evidence>
<dbReference type="SUPFAM" id="SSF57959">
    <property type="entry name" value="Leucine zipper domain"/>
    <property type="match status" value="1"/>
</dbReference>
<keyword evidence="1" id="KW-0175">Coiled coil</keyword>
<feature type="coiled-coil region" evidence="1">
    <location>
        <begin position="87"/>
        <end position="114"/>
    </location>
</feature>
<dbReference type="OrthoDB" id="295274at2759"/>
<proteinExistence type="predicted"/>